<reference evidence="1 2" key="1">
    <citation type="submission" date="2019-04" db="EMBL/GenBank/DDBJ databases">
        <title>An improved genome assembly and genetic linkage map for asparagus bean, Vigna unguiculata ssp. sesquipedialis.</title>
        <authorList>
            <person name="Xia Q."/>
            <person name="Zhang R."/>
            <person name="Dong Y."/>
        </authorList>
    </citation>
    <scope>NUCLEOTIDE SEQUENCE [LARGE SCALE GENOMIC DNA]</scope>
    <source>
        <tissue evidence="1">Leaf</tissue>
    </source>
</reference>
<dbReference type="Proteomes" id="UP000501690">
    <property type="component" value="Linkage Group LG10"/>
</dbReference>
<sequence length="105" mass="12103">MHFCVFWVPGRGTAWRHTPGRQATQGVLTNYWVGWLNRQAARGNLTRSGFFWHFRLNLVGAKVSGNYYGVILMISSGYNHVIEGLNEWNSAYEFRVECVISVFMI</sequence>
<name>A0A4D6NG96_VIGUN</name>
<evidence type="ECO:0000313" key="1">
    <source>
        <dbReference type="EMBL" id="QCE11724.1"/>
    </source>
</evidence>
<dbReference type="EMBL" id="CP039354">
    <property type="protein sequence ID" value="QCE11724.1"/>
    <property type="molecule type" value="Genomic_DNA"/>
</dbReference>
<proteinExistence type="predicted"/>
<organism evidence="1 2">
    <name type="scientific">Vigna unguiculata</name>
    <name type="common">Cowpea</name>
    <dbReference type="NCBI Taxonomy" id="3917"/>
    <lineage>
        <taxon>Eukaryota</taxon>
        <taxon>Viridiplantae</taxon>
        <taxon>Streptophyta</taxon>
        <taxon>Embryophyta</taxon>
        <taxon>Tracheophyta</taxon>
        <taxon>Spermatophyta</taxon>
        <taxon>Magnoliopsida</taxon>
        <taxon>eudicotyledons</taxon>
        <taxon>Gunneridae</taxon>
        <taxon>Pentapetalae</taxon>
        <taxon>rosids</taxon>
        <taxon>fabids</taxon>
        <taxon>Fabales</taxon>
        <taxon>Fabaceae</taxon>
        <taxon>Papilionoideae</taxon>
        <taxon>50 kb inversion clade</taxon>
        <taxon>NPAAA clade</taxon>
        <taxon>indigoferoid/millettioid clade</taxon>
        <taxon>Phaseoleae</taxon>
        <taxon>Vigna</taxon>
    </lineage>
</organism>
<gene>
    <name evidence="1" type="ORF">DEO72_LG10g2960</name>
</gene>
<keyword evidence="2" id="KW-1185">Reference proteome</keyword>
<protein>
    <submittedName>
        <fullName evidence="1">Uncharacterized protein</fullName>
    </submittedName>
</protein>
<accession>A0A4D6NG96</accession>
<evidence type="ECO:0000313" key="2">
    <source>
        <dbReference type="Proteomes" id="UP000501690"/>
    </source>
</evidence>
<dbReference type="AlphaFoldDB" id="A0A4D6NG96"/>